<organism evidence="1 2">
    <name type="scientific">Manihot esculenta</name>
    <name type="common">Cassava</name>
    <name type="synonym">Jatropha manihot</name>
    <dbReference type="NCBI Taxonomy" id="3983"/>
    <lineage>
        <taxon>Eukaryota</taxon>
        <taxon>Viridiplantae</taxon>
        <taxon>Streptophyta</taxon>
        <taxon>Embryophyta</taxon>
        <taxon>Tracheophyta</taxon>
        <taxon>Spermatophyta</taxon>
        <taxon>Magnoliopsida</taxon>
        <taxon>eudicotyledons</taxon>
        <taxon>Gunneridae</taxon>
        <taxon>Pentapetalae</taxon>
        <taxon>rosids</taxon>
        <taxon>fabids</taxon>
        <taxon>Malpighiales</taxon>
        <taxon>Euphorbiaceae</taxon>
        <taxon>Crotonoideae</taxon>
        <taxon>Manihoteae</taxon>
        <taxon>Manihot</taxon>
    </lineage>
</organism>
<keyword evidence="2" id="KW-1185">Reference proteome</keyword>
<accession>A0ACB7HCE2</accession>
<comment type="caution">
    <text evidence="1">The sequence shown here is derived from an EMBL/GenBank/DDBJ whole genome shotgun (WGS) entry which is preliminary data.</text>
</comment>
<gene>
    <name evidence="1" type="ORF">MANES_07G018100v8</name>
</gene>
<evidence type="ECO:0000313" key="2">
    <source>
        <dbReference type="Proteomes" id="UP000091857"/>
    </source>
</evidence>
<proteinExistence type="predicted"/>
<protein>
    <submittedName>
        <fullName evidence="1">Uncharacterized protein</fullName>
    </submittedName>
</protein>
<name>A0ACB7HCE2_MANES</name>
<evidence type="ECO:0000313" key="1">
    <source>
        <dbReference type="EMBL" id="KAG8650257.1"/>
    </source>
</evidence>
<dbReference type="EMBL" id="CM004393">
    <property type="protein sequence ID" value="KAG8650257.1"/>
    <property type="molecule type" value="Genomic_DNA"/>
</dbReference>
<dbReference type="Proteomes" id="UP000091857">
    <property type="component" value="Chromosome 7"/>
</dbReference>
<sequence>MLNMERFAAFYSIVFLLLLWLCWWSRRRNSLVIDWPIFGMIPTLLYHFSHIHDFATYILQQSTGPFYFKGPWFSGMDFLGIADPINVHYVMSKNFSNYPKGAEFKQIFEPLGDGIFNADSDSWSIQRRMVQSLLHKNKNFDLALEITLKQKILQGLLPILENVSQVDMQDVFQRFTFDTICQLVLGFDPNSLSIEFSQIPHQKAFDDIEEAFIYRHAVPGSIWKLQKWLQIGKEKKLKKAWEIFDDFLERCITTKREQLRQNCRDQMEGERFDLLSSFLAEDDDFAKEAAKSGIQTKSNKFLRDMALNLLVAGRDTIGAALVWFFWLVGTHPLVEKRILEEIKGILGEKPGEKWRVFNIEEARKLVYLHAVICEVLRLYPSIPFQHKVSTQQDTFPSGHNVPKNMRILLSFYSMGRMEEIWGKDCLEFKPERWISEGGKIKHVPSYKFTAFNAGPRSCVEIQTETVMHELTVLNFNDRLRRCDGTSNS</sequence>
<reference evidence="2" key="1">
    <citation type="journal article" date="2016" name="Nat. Biotechnol.">
        <title>Sequencing wild and cultivated cassava and related species reveals extensive interspecific hybridization and genetic diversity.</title>
        <authorList>
            <person name="Bredeson J.V."/>
            <person name="Lyons J.B."/>
            <person name="Prochnik S.E."/>
            <person name="Wu G.A."/>
            <person name="Ha C.M."/>
            <person name="Edsinger-Gonzales E."/>
            <person name="Grimwood J."/>
            <person name="Schmutz J."/>
            <person name="Rabbi I.Y."/>
            <person name="Egesi C."/>
            <person name="Nauluvula P."/>
            <person name="Lebot V."/>
            <person name="Ndunguru J."/>
            <person name="Mkamilo G."/>
            <person name="Bart R.S."/>
            <person name="Setter T.L."/>
            <person name="Gleadow R.M."/>
            <person name="Kulakow P."/>
            <person name="Ferguson M.E."/>
            <person name="Rounsley S."/>
            <person name="Rokhsar D.S."/>
        </authorList>
    </citation>
    <scope>NUCLEOTIDE SEQUENCE [LARGE SCALE GENOMIC DNA]</scope>
    <source>
        <strain evidence="2">cv. AM560-2</strain>
    </source>
</reference>